<keyword evidence="2" id="KW-0132">Cell division</keyword>
<dbReference type="RefSeq" id="XP_056865566.1">
    <property type="nucleotide sequence ID" value="XM_057009586.1"/>
</dbReference>
<dbReference type="SMART" id="SM00385">
    <property type="entry name" value="CYCLIN"/>
    <property type="match status" value="2"/>
</dbReference>
<evidence type="ECO:0000256" key="5">
    <source>
        <dbReference type="RuleBase" id="RU000383"/>
    </source>
</evidence>
<keyword evidence="3 5" id="KW-0195">Cyclin</keyword>
<dbReference type="Gene3D" id="1.10.472.10">
    <property type="entry name" value="Cyclin-like"/>
    <property type="match status" value="3"/>
</dbReference>
<evidence type="ECO:0000256" key="3">
    <source>
        <dbReference type="ARBA" id="ARBA00023127"/>
    </source>
</evidence>
<dbReference type="Proteomes" id="UP000504610">
    <property type="component" value="Chromosome 1"/>
</dbReference>
<keyword evidence="6" id="KW-1133">Transmembrane helix</keyword>
<name>A0A9W3DPK6_RAPSA</name>
<comment type="similarity">
    <text evidence="1">Belongs to the cyclin family. Cyclin AB subfamily.</text>
</comment>
<dbReference type="SMART" id="SM01332">
    <property type="entry name" value="Cyclin_C"/>
    <property type="match status" value="1"/>
</dbReference>
<dbReference type="InterPro" id="IPR036915">
    <property type="entry name" value="Cyclin-like_sf"/>
</dbReference>
<dbReference type="Pfam" id="PF02984">
    <property type="entry name" value="Cyclin_C"/>
    <property type="match status" value="1"/>
</dbReference>
<dbReference type="GO" id="GO:0016538">
    <property type="term" value="F:cyclin-dependent protein serine/threonine kinase regulator activity"/>
    <property type="evidence" value="ECO:0007669"/>
    <property type="project" value="InterPro"/>
</dbReference>
<evidence type="ECO:0000256" key="4">
    <source>
        <dbReference type="ARBA" id="ARBA00023306"/>
    </source>
</evidence>
<sequence>MFVQHTEAMMEEIHQMEEVTEMEDPDKEEELVIDIDSCDEKNSLAVVEYIDDIYHFHKKSEELCCVPSNYMDNQQDLNEMMRGILIDWLIEVHYKFELMQETLYLTINIIDRFLAVHQIVRQNLQLVGVTALLLACKYEEVSVPLVDDLILISDNAYTRRQVLDMVHIILLLIINLTTVNFQFRFTFFSAFYLQEKLIANTLQFNFSLPTPYVFMKRFLKASQSDKKLEVLSFFIIELCLVEYEMLKYTPSKLAASAIYTARCTLDGFEKWSKTCEFHTGYKEEQLLACARKMVDFHHKAGTGKLAGVHRKYNTSKFCYAARTKPAGFLL</sequence>
<dbReference type="PROSITE" id="PS00292">
    <property type="entry name" value="CYCLINS"/>
    <property type="match status" value="1"/>
</dbReference>
<dbReference type="InterPro" id="IPR004367">
    <property type="entry name" value="Cyclin_C-dom"/>
</dbReference>
<gene>
    <name evidence="10" type="primary">LOC108863124</name>
</gene>
<dbReference type="GO" id="GO:0044772">
    <property type="term" value="P:mitotic cell cycle phase transition"/>
    <property type="evidence" value="ECO:0007669"/>
    <property type="project" value="InterPro"/>
</dbReference>
<reference evidence="10" key="2">
    <citation type="submission" date="2025-08" db="UniProtKB">
        <authorList>
            <consortium name="RefSeq"/>
        </authorList>
    </citation>
    <scope>IDENTIFICATION</scope>
    <source>
        <tissue evidence="10">Leaf</tissue>
    </source>
</reference>
<dbReference type="InterPro" id="IPR048258">
    <property type="entry name" value="Cyclins_cyclin-box"/>
</dbReference>
<dbReference type="GeneID" id="108863124"/>
<dbReference type="Pfam" id="PF00134">
    <property type="entry name" value="Cyclin_N"/>
    <property type="match status" value="1"/>
</dbReference>
<evidence type="ECO:0000313" key="9">
    <source>
        <dbReference type="Proteomes" id="UP000504610"/>
    </source>
</evidence>
<dbReference type="FunFam" id="1.10.472.10:FF:000032">
    <property type="entry name" value="G2/mitotic-specific cyclin-1"/>
    <property type="match status" value="1"/>
</dbReference>
<dbReference type="SUPFAM" id="SSF47954">
    <property type="entry name" value="Cyclin-like"/>
    <property type="match status" value="2"/>
</dbReference>
<dbReference type="InterPro" id="IPR039361">
    <property type="entry name" value="Cyclin"/>
</dbReference>
<dbReference type="InterPro" id="IPR006671">
    <property type="entry name" value="Cyclin_N"/>
</dbReference>
<feature type="transmembrane region" description="Helical" evidence="6">
    <location>
        <begin position="168"/>
        <end position="193"/>
    </location>
</feature>
<protein>
    <submittedName>
        <fullName evidence="10">Cyclin-B2-3 isoform X3</fullName>
    </submittedName>
</protein>
<dbReference type="InterPro" id="IPR046965">
    <property type="entry name" value="Cyclin_A/B-like"/>
</dbReference>
<dbReference type="FunFam" id="1.10.472.10:FF:000001">
    <property type="entry name" value="G2/mitotic-specific cyclin"/>
    <property type="match status" value="1"/>
</dbReference>
<feature type="domain" description="Cyclin-like" evidence="7">
    <location>
        <begin position="213"/>
        <end position="295"/>
    </location>
</feature>
<dbReference type="GO" id="GO:0010332">
    <property type="term" value="P:response to gamma radiation"/>
    <property type="evidence" value="ECO:0007669"/>
    <property type="project" value="UniProtKB-ARBA"/>
</dbReference>
<keyword evidence="4" id="KW-0131">Cell cycle</keyword>
<dbReference type="AlphaFoldDB" id="A0A9W3DPK6"/>
<dbReference type="PANTHER" id="PTHR10177">
    <property type="entry name" value="CYCLINS"/>
    <property type="match status" value="1"/>
</dbReference>
<proteinExistence type="inferred from homology"/>
<keyword evidence="6" id="KW-0472">Membrane</keyword>
<dbReference type="CDD" id="cd20511">
    <property type="entry name" value="CYCLIN_AtCycB-like_rpt2"/>
    <property type="match status" value="1"/>
</dbReference>
<keyword evidence="9" id="KW-1185">Reference proteome</keyword>
<dbReference type="PIRSF" id="PIRSF001771">
    <property type="entry name" value="Cyclin_A_B_D_E"/>
    <property type="match status" value="1"/>
</dbReference>
<feature type="domain" description="Cyclin C-terminal" evidence="8">
    <location>
        <begin position="209"/>
        <end position="326"/>
    </location>
</feature>
<evidence type="ECO:0000256" key="6">
    <source>
        <dbReference type="SAM" id="Phobius"/>
    </source>
</evidence>
<feature type="domain" description="Cyclin-like" evidence="7">
    <location>
        <begin position="87"/>
        <end position="171"/>
    </location>
</feature>
<accession>A0A9W3DPK6</accession>
<dbReference type="InterPro" id="IPR013763">
    <property type="entry name" value="Cyclin-like_dom"/>
</dbReference>
<reference evidence="9" key="1">
    <citation type="journal article" date="2019" name="Database">
        <title>The radish genome database (RadishGD): an integrated information resource for radish genomics.</title>
        <authorList>
            <person name="Yu H.J."/>
            <person name="Baek S."/>
            <person name="Lee Y.J."/>
            <person name="Cho A."/>
            <person name="Mun J.H."/>
        </authorList>
    </citation>
    <scope>NUCLEOTIDE SEQUENCE [LARGE SCALE GENOMIC DNA]</scope>
    <source>
        <strain evidence="9">cv. WK10039</strain>
    </source>
</reference>
<evidence type="ECO:0000313" key="10">
    <source>
        <dbReference type="RefSeq" id="XP_056865566.1"/>
    </source>
</evidence>
<evidence type="ECO:0000259" key="8">
    <source>
        <dbReference type="SMART" id="SM01332"/>
    </source>
</evidence>
<dbReference type="GO" id="GO:0051301">
    <property type="term" value="P:cell division"/>
    <property type="evidence" value="ECO:0007669"/>
    <property type="project" value="UniProtKB-KW"/>
</dbReference>
<evidence type="ECO:0000256" key="1">
    <source>
        <dbReference type="ARBA" id="ARBA00006955"/>
    </source>
</evidence>
<evidence type="ECO:0000256" key="2">
    <source>
        <dbReference type="ARBA" id="ARBA00022618"/>
    </source>
</evidence>
<keyword evidence="6" id="KW-0812">Transmembrane</keyword>
<evidence type="ECO:0000259" key="7">
    <source>
        <dbReference type="SMART" id="SM00385"/>
    </source>
</evidence>
<organism evidence="9 10">
    <name type="scientific">Raphanus sativus</name>
    <name type="common">Radish</name>
    <name type="synonym">Raphanus raphanistrum var. sativus</name>
    <dbReference type="NCBI Taxonomy" id="3726"/>
    <lineage>
        <taxon>Eukaryota</taxon>
        <taxon>Viridiplantae</taxon>
        <taxon>Streptophyta</taxon>
        <taxon>Embryophyta</taxon>
        <taxon>Tracheophyta</taxon>
        <taxon>Spermatophyta</taxon>
        <taxon>Magnoliopsida</taxon>
        <taxon>eudicotyledons</taxon>
        <taxon>Gunneridae</taxon>
        <taxon>Pentapetalae</taxon>
        <taxon>rosids</taxon>
        <taxon>malvids</taxon>
        <taxon>Brassicales</taxon>
        <taxon>Brassicaceae</taxon>
        <taxon>Brassiceae</taxon>
        <taxon>Raphanus</taxon>
    </lineage>
</organism>